<dbReference type="PANTHER" id="PTHR34759">
    <property type="entry name" value="SPERMATOGENESIS-ASSOCIATED PROTEIN 48"/>
    <property type="match status" value="1"/>
</dbReference>
<dbReference type="AlphaFoldDB" id="A0A2U9CD16"/>
<proteinExistence type="predicted"/>
<name>A0A2U9CD16_SCOMX</name>
<dbReference type="Pfam" id="PF15073">
    <property type="entry name" value="SPATA48"/>
    <property type="match status" value="1"/>
</dbReference>
<reference evidence="1 2" key="1">
    <citation type="submission" date="2017-12" db="EMBL/GenBank/DDBJ databases">
        <title>Integrating genomic resources of turbot (Scophthalmus maximus) in depth evaluation of genetic and physical mapping variation across individuals.</title>
        <authorList>
            <person name="Martinez P."/>
        </authorList>
    </citation>
    <scope>NUCLEOTIDE SEQUENCE [LARGE SCALE GENOMIC DNA]</scope>
</reference>
<gene>
    <name evidence="1" type="ORF">SMAX5B_008670</name>
</gene>
<accession>A0A2U9CD16</accession>
<sequence>MTSVLDPFKPFSAELHVIRRLNHSLYGTGGRSLEPGCANGPLARSHPPAEHVSLAPLRCDVPLLDHCCGQLSAGAEVVLGVKGRQKFIDFHHVASALRVPPGFGERPQTAPSPSGVCVDVSEDEAWNSRRIPDEVLKARLSVFVLLGSTSPVKVRPDSQKTFAKAARHSHLSDKHTGPQECISSDLRLRTENSLAVRRFTYTSATQRSYEEVGWHTKLPRYLKAPETTLAKMAPKMADPVSDRPSSRSYNSRPQLWQSIGAEWNRQQLRLRNDAKKPISFCSGCPRSGQIPLYTGAIGSENMDNIDNMDENFQPLTLRRSIVPPYTPTARRTTIPGYTGKAAYADSGADAAVSVLAVSTPARSSGRGHYLWVMEDPRHDWTPLRSLIAPRHIKVPAFRQCGHRSRTRPPAALSYLQVSENYSFRPCRRKQRQSRGFEEVGERCCNPYNGREDTAGHSAPAQSSSFCNQLPECCAS</sequence>
<evidence type="ECO:0000313" key="2">
    <source>
        <dbReference type="Proteomes" id="UP000246464"/>
    </source>
</evidence>
<keyword evidence="2" id="KW-1185">Reference proteome</keyword>
<evidence type="ECO:0000313" key="1">
    <source>
        <dbReference type="EMBL" id="AWP14358.1"/>
    </source>
</evidence>
<dbReference type="EMBL" id="CP026257">
    <property type="protein sequence ID" value="AWP14358.1"/>
    <property type="molecule type" value="Genomic_DNA"/>
</dbReference>
<protein>
    <submittedName>
        <fullName evidence="1">DUF4540 domain containing protein</fullName>
    </submittedName>
</protein>
<dbReference type="InterPro" id="IPR027867">
    <property type="entry name" value="SPATA48"/>
</dbReference>
<organism evidence="1 2">
    <name type="scientific">Scophthalmus maximus</name>
    <name type="common">Turbot</name>
    <name type="synonym">Psetta maxima</name>
    <dbReference type="NCBI Taxonomy" id="52904"/>
    <lineage>
        <taxon>Eukaryota</taxon>
        <taxon>Metazoa</taxon>
        <taxon>Chordata</taxon>
        <taxon>Craniata</taxon>
        <taxon>Vertebrata</taxon>
        <taxon>Euteleostomi</taxon>
        <taxon>Actinopterygii</taxon>
        <taxon>Neopterygii</taxon>
        <taxon>Teleostei</taxon>
        <taxon>Neoteleostei</taxon>
        <taxon>Acanthomorphata</taxon>
        <taxon>Carangaria</taxon>
        <taxon>Pleuronectiformes</taxon>
        <taxon>Pleuronectoidei</taxon>
        <taxon>Scophthalmidae</taxon>
        <taxon>Scophthalmus</taxon>
    </lineage>
</organism>
<dbReference type="PANTHER" id="PTHR34759:SF1">
    <property type="entry name" value="SPERMATOGENESIS-ASSOCIATED PROTEIN 48"/>
    <property type="match status" value="1"/>
</dbReference>
<dbReference type="Proteomes" id="UP000246464">
    <property type="component" value="Chromosome 15"/>
</dbReference>